<feature type="region of interest" description="Disordered" evidence="1">
    <location>
        <begin position="485"/>
        <end position="585"/>
    </location>
</feature>
<accession>A0A1I8PRF8</accession>
<evidence type="ECO:0000313" key="2">
    <source>
        <dbReference type="EnsemblMetazoa" id="SCAU010398-PA"/>
    </source>
</evidence>
<feature type="compositionally biased region" description="Low complexity" evidence="1">
    <location>
        <begin position="485"/>
        <end position="514"/>
    </location>
</feature>
<dbReference type="OrthoDB" id="6433810at2759"/>
<gene>
    <name evidence="2" type="primary">106095553</name>
</gene>
<dbReference type="AlphaFoldDB" id="A0A1I8PRF8"/>
<feature type="compositionally biased region" description="Polar residues" evidence="1">
    <location>
        <begin position="167"/>
        <end position="187"/>
    </location>
</feature>
<feature type="region of interest" description="Disordered" evidence="1">
    <location>
        <begin position="107"/>
        <end position="235"/>
    </location>
</feature>
<keyword evidence="3" id="KW-1185">Reference proteome</keyword>
<feature type="compositionally biased region" description="Polar residues" evidence="1">
    <location>
        <begin position="140"/>
        <end position="149"/>
    </location>
</feature>
<evidence type="ECO:0000256" key="1">
    <source>
        <dbReference type="SAM" id="MobiDB-lite"/>
    </source>
</evidence>
<proteinExistence type="predicted"/>
<feature type="compositionally biased region" description="Low complexity" evidence="1">
    <location>
        <begin position="311"/>
        <end position="331"/>
    </location>
</feature>
<feature type="compositionally biased region" description="Low complexity" evidence="1">
    <location>
        <begin position="537"/>
        <end position="564"/>
    </location>
</feature>
<organism evidence="2 3">
    <name type="scientific">Stomoxys calcitrans</name>
    <name type="common">Stable fly</name>
    <name type="synonym">Conops calcitrans</name>
    <dbReference type="NCBI Taxonomy" id="35570"/>
    <lineage>
        <taxon>Eukaryota</taxon>
        <taxon>Metazoa</taxon>
        <taxon>Ecdysozoa</taxon>
        <taxon>Arthropoda</taxon>
        <taxon>Hexapoda</taxon>
        <taxon>Insecta</taxon>
        <taxon>Pterygota</taxon>
        <taxon>Neoptera</taxon>
        <taxon>Endopterygota</taxon>
        <taxon>Diptera</taxon>
        <taxon>Brachycera</taxon>
        <taxon>Muscomorpha</taxon>
        <taxon>Muscoidea</taxon>
        <taxon>Muscidae</taxon>
        <taxon>Stomoxys</taxon>
    </lineage>
</organism>
<dbReference type="Proteomes" id="UP000095300">
    <property type="component" value="Unassembled WGS sequence"/>
</dbReference>
<evidence type="ECO:0000313" key="3">
    <source>
        <dbReference type="Proteomes" id="UP000095300"/>
    </source>
</evidence>
<feature type="compositionally biased region" description="Polar residues" evidence="1">
    <location>
        <begin position="196"/>
        <end position="233"/>
    </location>
</feature>
<feature type="compositionally biased region" description="Polar residues" evidence="1">
    <location>
        <begin position="333"/>
        <end position="348"/>
    </location>
</feature>
<feature type="compositionally biased region" description="Low complexity" evidence="1">
    <location>
        <begin position="571"/>
        <end position="584"/>
    </location>
</feature>
<dbReference type="EnsemblMetazoa" id="SCAU010398-RA">
    <property type="protein sequence ID" value="SCAU010398-PA"/>
    <property type="gene ID" value="SCAU010398"/>
</dbReference>
<sequence>MLSERSLLLSGYNNNSIESTKESCDESKTPPPNIFSVAQAALTVTPTTTAAAAAAYLYLEKVKNERMSPRVTASQIDSLKDVIMESSAAAAVVAAAMVNNNNCSSINNNNNSNKNSNNGSGNSCSSSSNQSNNSIHNQNPIGNTLTSPSDEIHSHTLPLSSSSPSSNFGQTQQHQQAPSSSMHLNSNHVKKERLSPTGTNGDLQSALSRSRSTTPLSFRGTSPQHSVHSSPSETVVPMHNISTNLLSSIQQAASSSSRNNSINFSSGPVSGLPSEFTTRNYSDFMRSLAAKYNNTNPTDSTNSRRQALFDASANNATKKTSSTTTKTSHTAPVPSTSISKEVSMTATHSLPRPNPLTSGAISPGETALSQAQQSQMAAAAVASAAAANASGSVSPFMTSFLSSLPFAQGIFPPLIDMSSTQALITLARAAKETEMQNILHQNSKPSTVDVSPSPTPSLNMALQQAAQFISPALIYSVQVQKQQQVSRQSSPHSTNITNSSSSSTNAACSNNAGNKRNASPLDLSSQTPTSKRFKAESTSSQSSSDGLLTTTIKRRTSTSTATTTPSPPPHNENSSSSPAATANADQVHTACTPITIANSTLANYGSSTRQCQAHSEEVNSWTVHDVCSFVGSIDICAEYVKVSI</sequence>
<name>A0A1I8PRF8_STOCA</name>
<feature type="compositionally biased region" description="Low complexity" evidence="1">
    <location>
        <begin position="155"/>
        <end position="166"/>
    </location>
</feature>
<feature type="region of interest" description="Disordered" evidence="1">
    <location>
        <begin position="311"/>
        <end position="353"/>
    </location>
</feature>
<dbReference type="VEuPathDB" id="VectorBase:SCAU010398"/>
<feature type="compositionally biased region" description="Low complexity" evidence="1">
    <location>
        <begin position="107"/>
        <end position="139"/>
    </location>
</feature>
<reference evidence="2" key="1">
    <citation type="submission" date="2020-05" db="UniProtKB">
        <authorList>
            <consortium name="EnsemblMetazoa"/>
        </authorList>
    </citation>
    <scope>IDENTIFICATION</scope>
    <source>
        <strain evidence="2">USDA</strain>
    </source>
</reference>
<protein>
    <submittedName>
        <fullName evidence="2">Uncharacterized protein</fullName>
    </submittedName>
</protein>